<accession>A0AAD1KSJ0</accession>
<evidence type="ECO:0000256" key="3">
    <source>
        <dbReference type="ARBA" id="ARBA00023027"/>
    </source>
</evidence>
<dbReference type="GO" id="GO:0005829">
    <property type="term" value="C:cytosol"/>
    <property type="evidence" value="ECO:0007669"/>
    <property type="project" value="TreeGrafter"/>
</dbReference>
<dbReference type="PANTHER" id="PTHR10996">
    <property type="entry name" value="2-HYDROXYACID DEHYDROGENASE-RELATED"/>
    <property type="match status" value="1"/>
</dbReference>
<dbReference type="PROSITE" id="PS00670">
    <property type="entry name" value="D_2_HYDROXYACID_DH_2"/>
    <property type="match status" value="1"/>
</dbReference>
<dbReference type="GO" id="GO:0016618">
    <property type="term" value="F:hydroxypyruvate reductase [NAD(P)H] activity"/>
    <property type="evidence" value="ECO:0007669"/>
    <property type="project" value="TreeGrafter"/>
</dbReference>
<evidence type="ECO:0000313" key="8">
    <source>
        <dbReference type="Proteomes" id="UP000825072"/>
    </source>
</evidence>
<organism evidence="7 8">
    <name type="scientific">Cutibacterium modestum</name>
    <dbReference type="NCBI Taxonomy" id="2559073"/>
    <lineage>
        <taxon>Bacteria</taxon>
        <taxon>Bacillati</taxon>
        <taxon>Actinomycetota</taxon>
        <taxon>Actinomycetes</taxon>
        <taxon>Propionibacteriales</taxon>
        <taxon>Propionibacteriaceae</taxon>
        <taxon>Cutibacterium</taxon>
    </lineage>
</organism>
<name>A0AAD1KSJ0_9ACTN</name>
<evidence type="ECO:0000259" key="6">
    <source>
        <dbReference type="Pfam" id="PF02826"/>
    </source>
</evidence>
<feature type="domain" description="D-isomer specific 2-hydroxyacid dehydrogenase catalytic" evidence="5">
    <location>
        <begin position="71"/>
        <end position="370"/>
    </location>
</feature>
<dbReference type="GO" id="GO:0030267">
    <property type="term" value="F:glyoxylate reductase (NADPH) activity"/>
    <property type="evidence" value="ECO:0007669"/>
    <property type="project" value="TreeGrafter"/>
</dbReference>
<dbReference type="PANTHER" id="PTHR10996:SF283">
    <property type="entry name" value="GLYOXYLATE_HYDROXYPYRUVATE REDUCTASE B"/>
    <property type="match status" value="1"/>
</dbReference>
<evidence type="ECO:0000256" key="2">
    <source>
        <dbReference type="ARBA" id="ARBA00023002"/>
    </source>
</evidence>
<sequence>MQSGFDIGVVGGWPFRLCCILRHLHSGIVAHCINSGDARSTAGVVAYSDAMARIIVTAPQLMSVVNEELPGHEVVGGDHAMDRQELSDQIATADALLTSLSDPLDAEMISKGKNLKVIGQCAAGFNNIDLDAAKQAGVVVTSTPGVLHEATADLAFTLLLEVTRRTGEAERWVRSGKAWRYDHTFMLGAGLQGATLGIIGLGQIGEAMARRAAAFGMNVIYNARHEKNVMAIDAVNPNTQPTRRVELDELFVTSDVVSLHCPLTDKTRHLVDADALAAMKKTAYLVNTARGACVDEVALVKALKSGAIAGAGLDVYEDEPAITVDLLTMENVVLLPHIGSAALPTREAMSRLAARNIAKVLDGKPAETPVE</sequence>
<dbReference type="EMBL" id="AP024747">
    <property type="protein sequence ID" value="BCY26414.1"/>
    <property type="molecule type" value="Genomic_DNA"/>
</dbReference>
<dbReference type="SUPFAM" id="SSF51735">
    <property type="entry name" value="NAD(P)-binding Rossmann-fold domains"/>
    <property type="match status" value="1"/>
</dbReference>
<keyword evidence="2 4" id="KW-0560">Oxidoreductase</keyword>
<dbReference type="Gene3D" id="3.40.50.720">
    <property type="entry name" value="NAD(P)-binding Rossmann-like Domain"/>
    <property type="match status" value="2"/>
</dbReference>
<dbReference type="GO" id="GO:0051287">
    <property type="term" value="F:NAD binding"/>
    <property type="evidence" value="ECO:0007669"/>
    <property type="project" value="InterPro"/>
</dbReference>
<dbReference type="InterPro" id="IPR036291">
    <property type="entry name" value="NAD(P)-bd_dom_sf"/>
</dbReference>
<protein>
    <submittedName>
        <fullName evidence="7">D-glycerate dehydrogenase</fullName>
    </submittedName>
</protein>
<evidence type="ECO:0000256" key="1">
    <source>
        <dbReference type="ARBA" id="ARBA00005854"/>
    </source>
</evidence>
<keyword evidence="3" id="KW-0520">NAD</keyword>
<dbReference type="Pfam" id="PF02826">
    <property type="entry name" value="2-Hacid_dh_C"/>
    <property type="match status" value="1"/>
</dbReference>
<dbReference type="InterPro" id="IPR006139">
    <property type="entry name" value="D-isomer_2_OHA_DH_cat_dom"/>
</dbReference>
<dbReference type="Pfam" id="PF00389">
    <property type="entry name" value="2-Hacid_dh"/>
    <property type="match status" value="1"/>
</dbReference>
<dbReference type="InterPro" id="IPR029753">
    <property type="entry name" value="D-isomer_DH_CS"/>
</dbReference>
<comment type="similarity">
    <text evidence="1 4">Belongs to the D-isomer specific 2-hydroxyacid dehydrogenase family.</text>
</comment>
<dbReference type="InterPro" id="IPR006140">
    <property type="entry name" value="D-isomer_DH_NAD-bd"/>
</dbReference>
<dbReference type="AlphaFoldDB" id="A0AAD1KSJ0"/>
<dbReference type="FunFam" id="3.40.50.720:FF:000203">
    <property type="entry name" value="D-3-phosphoglycerate dehydrogenase (SerA)"/>
    <property type="match status" value="1"/>
</dbReference>
<dbReference type="SUPFAM" id="SSF52283">
    <property type="entry name" value="Formate/glycerate dehydrogenase catalytic domain-like"/>
    <property type="match status" value="1"/>
</dbReference>
<dbReference type="CDD" id="cd05301">
    <property type="entry name" value="GDH"/>
    <property type="match status" value="1"/>
</dbReference>
<dbReference type="InterPro" id="IPR050223">
    <property type="entry name" value="D-isomer_2-hydroxyacid_DH"/>
</dbReference>
<evidence type="ECO:0000313" key="7">
    <source>
        <dbReference type="EMBL" id="BCY26414.1"/>
    </source>
</evidence>
<dbReference type="Proteomes" id="UP000825072">
    <property type="component" value="Chromosome 1"/>
</dbReference>
<gene>
    <name evidence="7" type="ORF">KB1_24040</name>
</gene>
<reference evidence="7" key="1">
    <citation type="submission" date="2021-06" db="EMBL/GenBank/DDBJ databases">
        <title>Genome sequence of Cutibacterium modestum strain KB17-24694.</title>
        <authorList>
            <person name="Dekio I."/>
            <person name="Asahina A."/>
            <person name="Nishida M."/>
        </authorList>
    </citation>
    <scope>NUCLEOTIDE SEQUENCE</scope>
    <source>
        <strain evidence="7">KB17-24694</strain>
    </source>
</reference>
<evidence type="ECO:0000256" key="4">
    <source>
        <dbReference type="RuleBase" id="RU003719"/>
    </source>
</evidence>
<evidence type="ECO:0000259" key="5">
    <source>
        <dbReference type="Pfam" id="PF00389"/>
    </source>
</evidence>
<feature type="domain" description="D-isomer specific 2-hydroxyacid dehydrogenase NAD-binding" evidence="6">
    <location>
        <begin position="157"/>
        <end position="339"/>
    </location>
</feature>
<proteinExistence type="inferred from homology"/>